<proteinExistence type="predicted"/>
<evidence type="ECO:0000313" key="2">
    <source>
        <dbReference type="Proteomes" id="UP001497535"/>
    </source>
</evidence>
<dbReference type="Proteomes" id="UP001497535">
    <property type="component" value="Unassembled WGS sequence"/>
</dbReference>
<organism evidence="1 2">
    <name type="scientific">Meloidogyne enterolobii</name>
    <name type="common">Root-knot nematode worm</name>
    <name type="synonym">Meloidogyne mayaguensis</name>
    <dbReference type="NCBI Taxonomy" id="390850"/>
    <lineage>
        <taxon>Eukaryota</taxon>
        <taxon>Metazoa</taxon>
        <taxon>Ecdysozoa</taxon>
        <taxon>Nematoda</taxon>
        <taxon>Chromadorea</taxon>
        <taxon>Rhabditida</taxon>
        <taxon>Tylenchina</taxon>
        <taxon>Tylenchomorpha</taxon>
        <taxon>Tylenchoidea</taxon>
        <taxon>Meloidogynidae</taxon>
        <taxon>Meloidogyninae</taxon>
        <taxon>Meloidogyne</taxon>
    </lineage>
</organism>
<gene>
    <name evidence="1" type="ORF">MENTE1834_LOCUS34997</name>
</gene>
<comment type="caution">
    <text evidence="1">The sequence shown here is derived from an EMBL/GenBank/DDBJ whole genome shotgun (WGS) entry which is preliminary data.</text>
</comment>
<reference evidence="1" key="1">
    <citation type="submission" date="2023-11" db="EMBL/GenBank/DDBJ databases">
        <authorList>
            <person name="Poullet M."/>
        </authorList>
    </citation>
    <scope>NUCLEOTIDE SEQUENCE</scope>
    <source>
        <strain evidence="1">E1834</strain>
    </source>
</reference>
<sequence>MPYSAKNNAKTSWRPNLFLFPIFSLPGSDWDFLVPVWEIFRPESTLPLSFLPQVFPPNLTLQRQSNQHFLLLFELPFPSFESFMYLIL</sequence>
<name>A0ACB1AA25_MELEN</name>
<protein>
    <submittedName>
        <fullName evidence="1">Uncharacterized protein</fullName>
    </submittedName>
</protein>
<evidence type="ECO:0000313" key="1">
    <source>
        <dbReference type="EMBL" id="CAK5087427.1"/>
    </source>
</evidence>
<accession>A0ACB1AA25</accession>
<keyword evidence="2" id="KW-1185">Reference proteome</keyword>
<dbReference type="EMBL" id="CAVMJV010000065">
    <property type="protein sequence ID" value="CAK5087427.1"/>
    <property type="molecule type" value="Genomic_DNA"/>
</dbReference>